<dbReference type="Proteomes" id="UP000660265">
    <property type="component" value="Unassembled WGS sequence"/>
</dbReference>
<dbReference type="EMBL" id="BMMV01000004">
    <property type="protein sequence ID" value="GGJ85190.1"/>
    <property type="molecule type" value="Genomic_DNA"/>
</dbReference>
<proteinExistence type="predicted"/>
<accession>A0ABQ2E0P3</accession>
<name>A0ABQ2E0P3_9ACTN</name>
<evidence type="ECO:0000313" key="2">
    <source>
        <dbReference type="Proteomes" id="UP000660265"/>
    </source>
</evidence>
<gene>
    <name evidence="1" type="ORF">GCM10011583_16020</name>
</gene>
<protein>
    <submittedName>
        <fullName evidence="1">Uncharacterized protein</fullName>
    </submittedName>
</protein>
<organism evidence="1 2">
    <name type="scientific">Streptomyces camponoticapitis</name>
    <dbReference type="NCBI Taxonomy" id="1616125"/>
    <lineage>
        <taxon>Bacteria</taxon>
        <taxon>Bacillati</taxon>
        <taxon>Actinomycetota</taxon>
        <taxon>Actinomycetes</taxon>
        <taxon>Kitasatosporales</taxon>
        <taxon>Streptomycetaceae</taxon>
        <taxon>Streptomyces</taxon>
    </lineage>
</organism>
<evidence type="ECO:0000313" key="1">
    <source>
        <dbReference type="EMBL" id="GGJ85190.1"/>
    </source>
</evidence>
<comment type="caution">
    <text evidence="1">The sequence shown here is derived from an EMBL/GenBank/DDBJ whole genome shotgun (WGS) entry which is preliminary data.</text>
</comment>
<keyword evidence="2" id="KW-1185">Reference proteome</keyword>
<sequence length="86" mass="9717">MAQYVLRDYGDGSDLHTWLRAQRCAVGFERRGERVGRGGGCADQLARQMALDMRPRSTCRRLTKAIPAVDMGEAWHADLRPVHHDP</sequence>
<reference evidence="2" key="1">
    <citation type="journal article" date="2019" name="Int. J. Syst. Evol. Microbiol.">
        <title>The Global Catalogue of Microorganisms (GCM) 10K type strain sequencing project: providing services to taxonomists for standard genome sequencing and annotation.</title>
        <authorList>
            <consortium name="The Broad Institute Genomics Platform"/>
            <consortium name="The Broad Institute Genome Sequencing Center for Infectious Disease"/>
            <person name="Wu L."/>
            <person name="Ma J."/>
        </authorList>
    </citation>
    <scope>NUCLEOTIDE SEQUENCE [LARGE SCALE GENOMIC DNA]</scope>
    <source>
        <strain evidence="2">CGMCC 4.7275</strain>
    </source>
</reference>